<feature type="transmembrane region" description="Helical" evidence="8">
    <location>
        <begin position="165"/>
        <end position="184"/>
    </location>
</feature>
<evidence type="ECO:0000256" key="8">
    <source>
        <dbReference type="SAM" id="Phobius"/>
    </source>
</evidence>
<feature type="transmembrane region" description="Helical" evidence="8">
    <location>
        <begin position="354"/>
        <end position="375"/>
    </location>
</feature>
<feature type="transmembrane region" description="Helical" evidence="8">
    <location>
        <begin position="415"/>
        <end position="433"/>
    </location>
</feature>
<dbReference type="InterPro" id="IPR005829">
    <property type="entry name" value="Sugar_transporter_CS"/>
</dbReference>
<feature type="transmembrane region" description="Helical" evidence="8">
    <location>
        <begin position="231"/>
        <end position="252"/>
    </location>
</feature>
<protein>
    <recommendedName>
        <fullName evidence="9">Major facilitator superfamily (MFS) profile domain-containing protein</fullName>
    </recommendedName>
</protein>
<dbReference type="GO" id="GO:0005351">
    <property type="term" value="F:carbohydrate:proton symporter activity"/>
    <property type="evidence" value="ECO:0007669"/>
    <property type="project" value="TreeGrafter"/>
</dbReference>
<proteinExistence type="inferred from homology"/>
<comment type="subcellular location">
    <subcellularLocation>
        <location evidence="1">Membrane</location>
        <topology evidence="1">Multi-pass membrane protein</topology>
    </subcellularLocation>
</comment>
<feature type="transmembrane region" description="Helical" evidence="8">
    <location>
        <begin position="387"/>
        <end position="408"/>
    </location>
</feature>
<evidence type="ECO:0000313" key="11">
    <source>
        <dbReference type="Proteomes" id="UP000887226"/>
    </source>
</evidence>
<dbReference type="InterPro" id="IPR005828">
    <property type="entry name" value="MFS_sugar_transport-like"/>
</dbReference>
<evidence type="ECO:0000259" key="9">
    <source>
        <dbReference type="PROSITE" id="PS50850"/>
    </source>
</evidence>
<dbReference type="GO" id="GO:0016020">
    <property type="term" value="C:membrane"/>
    <property type="evidence" value="ECO:0007669"/>
    <property type="project" value="UniProtKB-SubCell"/>
</dbReference>
<dbReference type="InterPro" id="IPR036259">
    <property type="entry name" value="MFS_trans_sf"/>
</dbReference>
<keyword evidence="11" id="KW-1185">Reference proteome</keyword>
<dbReference type="InterPro" id="IPR003663">
    <property type="entry name" value="Sugar/inositol_transpt"/>
</dbReference>
<keyword evidence="4 8" id="KW-0812">Transmembrane</keyword>
<dbReference type="PROSITE" id="PS50850">
    <property type="entry name" value="MFS"/>
    <property type="match status" value="1"/>
</dbReference>
<evidence type="ECO:0000256" key="7">
    <source>
        <dbReference type="RuleBase" id="RU003346"/>
    </source>
</evidence>
<dbReference type="InterPro" id="IPR050360">
    <property type="entry name" value="MFS_Sugar_Transporters"/>
</dbReference>
<sequence>MRPTTVPSEPTVEIPIQVVLPSSDLDEITPTNSVAVISPCRQTLRPSHSNDSSVATLRSPFHVIEKGKVSTFQACRRATRKAWIAWIACDFAGVLLGYDCFYINGVLGMRQFKQDFGGFSTNPENVNGHLYTNLEKSVMVSIFALGVALGAPITGNLAENYGRRISILIGCSVHVVGIALQLIAGSPHSHVTNIALLSMGRLVGGVGLGMLSGAVVTYFNETAPKELRGALSSSYQVGLVCGICLSTCINLATKDLSNSGAYRISIGIQFLWVTLLTVGIYISPETPRWYVSKGRHDQAAIALSAFLGPDPTSSKVQGDLDKLIESYRNELSGDWIDCFDGGLARGSNLRRTMLGLLVQFGQQFTGINFMFYYGTTFFLQTNMPNPFALVIGITLVNAVFCLVSFWTIENIGRRPLLIWGAALMALFQLIALLGTVTDPMTTRYVIYLFICLFAATYASTWAPCAWAVTGDIFPAALRSKGIALGTTANWGLNFILTAITPYLVDSEYANLKERIFYIWFALCLICGLYSYFEVYETKGLELEVVDRMVKIDRVTPRQSAAWLRMQAINNFVDLESPAVLEHKLSLNIQAKRVSAASSSDGTSS</sequence>
<dbReference type="PROSITE" id="PS00216">
    <property type="entry name" value="SUGAR_TRANSPORT_1"/>
    <property type="match status" value="2"/>
</dbReference>
<dbReference type="PANTHER" id="PTHR48022">
    <property type="entry name" value="PLASTIDIC GLUCOSE TRANSPORTER 4"/>
    <property type="match status" value="1"/>
</dbReference>
<feature type="transmembrane region" description="Helical" evidence="8">
    <location>
        <begin position="196"/>
        <end position="219"/>
    </location>
</feature>
<dbReference type="NCBIfam" id="TIGR00879">
    <property type="entry name" value="SP"/>
    <property type="match status" value="1"/>
</dbReference>
<gene>
    <name evidence="10" type="ORF">BJ878DRAFT_418617</name>
</gene>
<feature type="transmembrane region" description="Helical" evidence="8">
    <location>
        <begin position="264"/>
        <end position="283"/>
    </location>
</feature>
<evidence type="ECO:0000256" key="4">
    <source>
        <dbReference type="ARBA" id="ARBA00022692"/>
    </source>
</evidence>
<organism evidence="10 11">
    <name type="scientific">Calycina marina</name>
    <dbReference type="NCBI Taxonomy" id="1763456"/>
    <lineage>
        <taxon>Eukaryota</taxon>
        <taxon>Fungi</taxon>
        <taxon>Dikarya</taxon>
        <taxon>Ascomycota</taxon>
        <taxon>Pezizomycotina</taxon>
        <taxon>Leotiomycetes</taxon>
        <taxon>Helotiales</taxon>
        <taxon>Pezizellaceae</taxon>
        <taxon>Calycina</taxon>
    </lineage>
</organism>
<evidence type="ECO:0000256" key="1">
    <source>
        <dbReference type="ARBA" id="ARBA00004141"/>
    </source>
</evidence>
<evidence type="ECO:0000256" key="5">
    <source>
        <dbReference type="ARBA" id="ARBA00022989"/>
    </source>
</evidence>
<feature type="transmembrane region" description="Helical" evidence="8">
    <location>
        <begin position="138"/>
        <end position="158"/>
    </location>
</feature>
<accession>A0A9P8CHQ1</accession>
<dbReference type="Pfam" id="PF00083">
    <property type="entry name" value="Sugar_tr"/>
    <property type="match status" value="1"/>
</dbReference>
<dbReference type="SUPFAM" id="SSF103473">
    <property type="entry name" value="MFS general substrate transporter"/>
    <property type="match status" value="1"/>
</dbReference>
<keyword evidence="5 8" id="KW-1133">Transmembrane helix</keyword>
<dbReference type="Gene3D" id="1.20.1250.20">
    <property type="entry name" value="MFS general substrate transporter like domains"/>
    <property type="match status" value="1"/>
</dbReference>
<evidence type="ECO:0000256" key="6">
    <source>
        <dbReference type="ARBA" id="ARBA00023136"/>
    </source>
</evidence>
<keyword evidence="6 8" id="KW-0472">Membrane</keyword>
<dbReference type="AlphaFoldDB" id="A0A9P8CHQ1"/>
<feature type="transmembrane region" description="Helical" evidence="8">
    <location>
        <begin position="515"/>
        <end position="532"/>
    </location>
</feature>
<keyword evidence="3 7" id="KW-0813">Transport</keyword>
<feature type="transmembrane region" description="Helical" evidence="8">
    <location>
        <begin position="83"/>
        <end position="104"/>
    </location>
</feature>
<comment type="similarity">
    <text evidence="2 7">Belongs to the major facilitator superfamily. Sugar transporter (TC 2.A.1.1) family.</text>
</comment>
<dbReference type="PRINTS" id="PR00171">
    <property type="entry name" value="SUGRTRNSPORT"/>
</dbReference>
<feature type="transmembrane region" description="Helical" evidence="8">
    <location>
        <begin position="445"/>
        <end position="469"/>
    </location>
</feature>
<name>A0A9P8CHQ1_9HELO</name>
<dbReference type="InterPro" id="IPR020846">
    <property type="entry name" value="MFS_dom"/>
</dbReference>
<dbReference type="EMBL" id="MU253834">
    <property type="protein sequence ID" value="KAG9245701.1"/>
    <property type="molecule type" value="Genomic_DNA"/>
</dbReference>
<comment type="caution">
    <text evidence="10">The sequence shown here is derived from an EMBL/GenBank/DDBJ whole genome shotgun (WGS) entry which is preliminary data.</text>
</comment>
<dbReference type="PANTHER" id="PTHR48022:SF6">
    <property type="entry name" value="MSTA PROTEIN-RELATED"/>
    <property type="match status" value="1"/>
</dbReference>
<evidence type="ECO:0000256" key="3">
    <source>
        <dbReference type="ARBA" id="ARBA00022448"/>
    </source>
</evidence>
<dbReference type="OrthoDB" id="6612291at2759"/>
<feature type="transmembrane region" description="Helical" evidence="8">
    <location>
        <begin position="481"/>
        <end position="503"/>
    </location>
</feature>
<dbReference type="Proteomes" id="UP000887226">
    <property type="component" value="Unassembled WGS sequence"/>
</dbReference>
<evidence type="ECO:0000256" key="2">
    <source>
        <dbReference type="ARBA" id="ARBA00010992"/>
    </source>
</evidence>
<reference evidence="10" key="1">
    <citation type="journal article" date="2021" name="IMA Fungus">
        <title>Genomic characterization of three marine fungi, including Emericellopsis atlantica sp. nov. with signatures of a generalist lifestyle and marine biomass degradation.</title>
        <authorList>
            <person name="Hagestad O.C."/>
            <person name="Hou L."/>
            <person name="Andersen J.H."/>
            <person name="Hansen E.H."/>
            <person name="Altermark B."/>
            <person name="Li C."/>
            <person name="Kuhnert E."/>
            <person name="Cox R.J."/>
            <person name="Crous P.W."/>
            <person name="Spatafora J.W."/>
            <person name="Lail K."/>
            <person name="Amirebrahimi M."/>
            <person name="Lipzen A."/>
            <person name="Pangilinan J."/>
            <person name="Andreopoulos W."/>
            <person name="Hayes R.D."/>
            <person name="Ng V."/>
            <person name="Grigoriev I.V."/>
            <person name="Jackson S.A."/>
            <person name="Sutton T.D.S."/>
            <person name="Dobson A.D.W."/>
            <person name="Rama T."/>
        </authorList>
    </citation>
    <scope>NUCLEOTIDE SEQUENCE</scope>
    <source>
        <strain evidence="10">TRa3180A</strain>
    </source>
</reference>
<dbReference type="PROSITE" id="PS00217">
    <property type="entry name" value="SUGAR_TRANSPORT_2"/>
    <property type="match status" value="1"/>
</dbReference>
<evidence type="ECO:0000313" key="10">
    <source>
        <dbReference type="EMBL" id="KAG9245701.1"/>
    </source>
</evidence>
<feature type="domain" description="Major facilitator superfamily (MFS) profile" evidence="9">
    <location>
        <begin position="85"/>
        <end position="538"/>
    </location>
</feature>